<name>A0A521CMK7_SACCC</name>
<gene>
    <name evidence="1" type="ORF">SAMN06265379_103226</name>
</gene>
<organism evidence="1 2">
    <name type="scientific">Saccharicrinis carchari</name>
    <dbReference type="NCBI Taxonomy" id="1168039"/>
    <lineage>
        <taxon>Bacteria</taxon>
        <taxon>Pseudomonadati</taxon>
        <taxon>Bacteroidota</taxon>
        <taxon>Bacteroidia</taxon>
        <taxon>Marinilabiliales</taxon>
        <taxon>Marinilabiliaceae</taxon>
        <taxon>Saccharicrinis</taxon>
    </lineage>
</organism>
<sequence length="46" mass="5336">MKDLNEKELKTINGGSQFGYYLGYYWTKGMTKIMDGIDWVNEQVGL</sequence>
<keyword evidence="2" id="KW-1185">Reference proteome</keyword>
<proteinExistence type="predicted"/>
<dbReference type="RefSeq" id="WP_142532932.1">
    <property type="nucleotide sequence ID" value="NZ_FXTB01000003.1"/>
</dbReference>
<dbReference type="AlphaFoldDB" id="A0A521CMK7"/>
<evidence type="ECO:0000313" key="1">
    <source>
        <dbReference type="EMBL" id="SMO59920.1"/>
    </source>
</evidence>
<dbReference type="Proteomes" id="UP000319040">
    <property type="component" value="Unassembled WGS sequence"/>
</dbReference>
<dbReference type="EMBL" id="FXTB01000003">
    <property type="protein sequence ID" value="SMO59920.1"/>
    <property type="molecule type" value="Genomic_DNA"/>
</dbReference>
<dbReference type="NCBIfam" id="TIGR01847">
    <property type="entry name" value="bacteriocin_sig"/>
    <property type="match status" value="1"/>
</dbReference>
<dbReference type="InterPro" id="IPR010133">
    <property type="entry name" value="Bacteriocin_signal_seq"/>
</dbReference>
<accession>A0A521CMK7</accession>
<reference evidence="1 2" key="1">
    <citation type="submission" date="2017-05" db="EMBL/GenBank/DDBJ databases">
        <authorList>
            <person name="Varghese N."/>
            <person name="Submissions S."/>
        </authorList>
    </citation>
    <scope>NUCLEOTIDE SEQUENCE [LARGE SCALE GENOMIC DNA]</scope>
    <source>
        <strain evidence="1 2">DSM 27040</strain>
    </source>
</reference>
<evidence type="ECO:0000313" key="2">
    <source>
        <dbReference type="Proteomes" id="UP000319040"/>
    </source>
</evidence>
<protein>
    <submittedName>
        <fullName evidence="1">Bacteriocin-type signal sequence-containing protein</fullName>
    </submittedName>
</protein>